<evidence type="ECO:0000256" key="4">
    <source>
        <dbReference type="ARBA" id="ARBA00004496"/>
    </source>
</evidence>
<keyword evidence="10" id="KW-0028">Amino-acid biosynthesis</keyword>
<dbReference type="PIRSF" id="PIRSF001455">
    <property type="entry name" value="DHQ_synth"/>
    <property type="match status" value="1"/>
</dbReference>
<feature type="transmembrane region" description="Helical" evidence="18">
    <location>
        <begin position="107"/>
        <end position="129"/>
    </location>
</feature>
<comment type="cofactor">
    <cofactor evidence="2">
        <name>NAD(+)</name>
        <dbReference type="ChEBI" id="CHEBI:57540"/>
    </cofactor>
</comment>
<dbReference type="InterPro" id="IPR030960">
    <property type="entry name" value="DHQS/DOIS_N"/>
</dbReference>
<comment type="similarity">
    <text evidence="6">Belongs to the sugar phosphate cyclases superfamily. Dehydroquinate synthase family.</text>
</comment>
<dbReference type="InterPro" id="IPR030963">
    <property type="entry name" value="DHQ_synth_fam"/>
</dbReference>
<evidence type="ECO:0000256" key="8">
    <source>
        <dbReference type="ARBA" id="ARBA00017684"/>
    </source>
</evidence>
<dbReference type="GO" id="GO:0046872">
    <property type="term" value="F:metal ion binding"/>
    <property type="evidence" value="ECO:0007669"/>
    <property type="project" value="UniProtKB-KW"/>
</dbReference>
<reference evidence="21" key="1">
    <citation type="submission" date="2018-10" db="EMBL/GenBank/DDBJ databases">
        <authorList>
            <person name="Gruber-Vodicka H."/>
            <person name="Jaeckle O."/>
        </authorList>
    </citation>
    <scope>NUCLEOTIDE SEQUENCE</scope>
</reference>
<dbReference type="AlphaFoldDB" id="A0A484HBK7"/>
<evidence type="ECO:0000256" key="11">
    <source>
        <dbReference type="ARBA" id="ARBA00022723"/>
    </source>
</evidence>
<evidence type="ECO:0000256" key="5">
    <source>
        <dbReference type="ARBA" id="ARBA00004661"/>
    </source>
</evidence>
<keyword evidence="18" id="KW-0812">Transmembrane</keyword>
<dbReference type="PANTHER" id="PTHR43622:SF7">
    <property type="entry name" value="3-DEHYDROQUINATE SYNTHASE, CHLOROPLASTIC"/>
    <property type="match status" value="1"/>
</dbReference>
<evidence type="ECO:0000256" key="15">
    <source>
        <dbReference type="ARBA" id="ARBA00023141"/>
    </source>
</evidence>
<sequence length="378" mass="40565">MTSLPSYSAEDHLLVDLGPRSYAIHIGAGLLDQAGMFMASVLQQKRVFIVSDTHVAPLYVERLYKSLTKEGISATTTVLPAGEKTKSFPVLEQLLDSLLAARCERRIALVALGGGVIGDVTGFAAAILLRGIDYVQIPTTLLAQVDSAVGGKTGIDTPYGKNLIGAFHQPRLVIIDITTLDTLSLRAIRAGYAEVVKYSCLDSPSFFNWLELNGPRLLAGDAEARHYAVLRSCAAKARVVAADEREEGPRALLNLGHTFGHALEVETGFREELLQHGESVAVGMVLAFDLSVRLGICPAAEADRLRHHLTAVGLPVTIRQALASPPEPTRLLAHMARDKKVHDGNMTFIIARGIGRAFLDRTVGTDHVLAVLAESAGI</sequence>
<evidence type="ECO:0000256" key="12">
    <source>
        <dbReference type="ARBA" id="ARBA00022741"/>
    </source>
</evidence>
<dbReference type="Gene3D" id="3.40.50.1970">
    <property type="match status" value="1"/>
</dbReference>
<keyword evidence="13" id="KW-0862">Zinc</keyword>
<dbReference type="Pfam" id="PF24621">
    <property type="entry name" value="DHQS_C"/>
    <property type="match status" value="1"/>
</dbReference>
<dbReference type="InterPro" id="IPR016037">
    <property type="entry name" value="DHQ_synth_AroB"/>
</dbReference>
<evidence type="ECO:0000256" key="1">
    <source>
        <dbReference type="ARBA" id="ARBA00001393"/>
    </source>
</evidence>
<evidence type="ECO:0000256" key="18">
    <source>
        <dbReference type="SAM" id="Phobius"/>
    </source>
</evidence>
<evidence type="ECO:0000256" key="2">
    <source>
        <dbReference type="ARBA" id="ARBA00001911"/>
    </source>
</evidence>
<organism evidence="21">
    <name type="scientific">invertebrate metagenome</name>
    <dbReference type="NCBI Taxonomy" id="1711999"/>
    <lineage>
        <taxon>unclassified sequences</taxon>
        <taxon>metagenomes</taxon>
        <taxon>organismal metagenomes</taxon>
    </lineage>
</organism>
<protein>
    <recommendedName>
        <fullName evidence="8">3-dehydroquinate synthase</fullName>
        <ecNumber evidence="7">4.2.3.4</ecNumber>
    </recommendedName>
</protein>
<comment type="subcellular location">
    <subcellularLocation>
        <location evidence="4">Cytoplasm</location>
    </subcellularLocation>
</comment>
<keyword evidence="14" id="KW-0520">NAD</keyword>
<dbReference type="PANTHER" id="PTHR43622">
    <property type="entry name" value="3-DEHYDROQUINATE SYNTHASE"/>
    <property type="match status" value="1"/>
</dbReference>
<accession>A0A484HBK7</accession>
<name>A0A484HBK7_9ZZZZ</name>
<gene>
    <name evidence="21" type="ORF">RIEGSTA812A_PEG_655</name>
</gene>
<dbReference type="NCBIfam" id="TIGR01357">
    <property type="entry name" value="aroB"/>
    <property type="match status" value="1"/>
</dbReference>
<keyword evidence="18" id="KW-0472">Membrane</keyword>
<evidence type="ECO:0000256" key="17">
    <source>
        <dbReference type="ARBA" id="ARBA00023285"/>
    </source>
</evidence>
<evidence type="ECO:0000313" key="21">
    <source>
        <dbReference type="EMBL" id="VBB69182.1"/>
    </source>
</evidence>
<dbReference type="GO" id="GO:0008652">
    <property type="term" value="P:amino acid biosynthetic process"/>
    <property type="evidence" value="ECO:0007669"/>
    <property type="project" value="UniProtKB-KW"/>
</dbReference>
<evidence type="ECO:0000256" key="14">
    <source>
        <dbReference type="ARBA" id="ARBA00023027"/>
    </source>
</evidence>
<keyword evidence="17" id="KW-0170">Cobalt</keyword>
<comment type="pathway">
    <text evidence="5">Metabolic intermediate biosynthesis; chorismate biosynthesis; chorismate from D-erythrose 4-phosphate and phosphoenolpyruvate: step 2/7.</text>
</comment>
<dbReference type="HAMAP" id="MF_00110">
    <property type="entry name" value="DHQ_synthase"/>
    <property type="match status" value="1"/>
</dbReference>
<evidence type="ECO:0000256" key="3">
    <source>
        <dbReference type="ARBA" id="ARBA00001941"/>
    </source>
</evidence>
<evidence type="ECO:0000259" key="20">
    <source>
        <dbReference type="Pfam" id="PF24621"/>
    </source>
</evidence>
<evidence type="ECO:0000256" key="9">
    <source>
        <dbReference type="ARBA" id="ARBA00022490"/>
    </source>
</evidence>
<keyword evidence="9" id="KW-0963">Cytoplasm</keyword>
<dbReference type="GO" id="GO:0003856">
    <property type="term" value="F:3-dehydroquinate synthase activity"/>
    <property type="evidence" value="ECO:0007669"/>
    <property type="project" value="UniProtKB-EC"/>
</dbReference>
<dbReference type="EMBL" id="LR026963">
    <property type="protein sequence ID" value="VBB69182.1"/>
    <property type="molecule type" value="Genomic_DNA"/>
</dbReference>
<keyword evidence="11" id="KW-0479">Metal-binding</keyword>
<evidence type="ECO:0000259" key="19">
    <source>
        <dbReference type="Pfam" id="PF01761"/>
    </source>
</evidence>
<keyword evidence="18" id="KW-1133">Transmembrane helix</keyword>
<dbReference type="SUPFAM" id="SSF56796">
    <property type="entry name" value="Dehydroquinate synthase-like"/>
    <property type="match status" value="1"/>
</dbReference>
<evidence type="ECO:0000256" key="16">
    <source>
        <dbReference type="ARBA" id="ARBA00023239"/>
    </source>
</evidence>
<proteinExistence type="inferred from homology"/>
<dbReference type="GO" id="GO:0000166">
    <property type="term" value="F:nucleotide binding"/>
    <property type="evidence" value="ECO:0007669"/>
    <property type="project" value="UniProtKB-KW"/>
</dbReference>
<comment type="catalytic activity">
    <reaction evidence="1">
        <text>7-phospho-2-dehydro-3-deoxy-D-arabino-heptonate = 3-dehydroquinate + phosphate</text>
        <dbReference type="Rhea" id="RHEA:21968"/>
        <dbReference type="ChEBI" id="CHEBI:32364"/>
        <dbReference type="ChEBI" id="CHEBI:43474"/>
        <dbReference type="ChEBI" id="CHEBI:58394"/>
        <dbReference type="EC" id="4.2.3.4"/>
    </reaction>
</comment>
<dbReference type="Pfam" id="PF01761">
    <property type="entry name" value="DHQ_synthase"/>
    <property type="match status" value="1"/>
</dbReference>
<evidence type="ECO:0000256" key="6">
    <source>
        <dbReference type="ARBA" id="ARBA00005412"/>
    </source>
</evidence>
<evidence type="ECO:0000256" key="10">
    <source>
        <dbReference type="ARBA" id="ARBA00022605"/>
    </source>
</evidence>
<evidence type="ECO:0000256" key="13">
    <source>
        <dbReference type="ARBA" id="ARBA00022833"/>
    </source>
</evidence>
<dbReference type="InterPro" id="IPR056179">
    <property type="entry name" value="DHQS_C"/>
</dbReference>
<keyword evidence="15" id="KW-0057">Aromatic amino acid biosynthesis</keyword>
<keyword evidence="16 21" id="KW-0456">Lyase</keyword>
<feature type="domain" description="3-dehydroquinate synthase N-terminal" evidence="19">
    <location>
        <begin position="77"/>
        <end position="189"/>
    </location>
</feature>
<comment type="cofactor">
    <cofactor evidence="3">
        <name>Co(2+)</name>
        <dbReference type="ChEBI" id="CHEBI:48828"/>
    </cofactor>
</comment>
<dbReference type="CDD" id="cd08195">
    <property type="entry name" value="DHQS"/>
    <property type="match status" value="1"/>
</dbReference>
<evidence type="ECO:0000256" key="7">
    <source>
        <dbReference type="ARBA" id="ARBA00013031"/>
    </source>
</evidence>
<dbReference type="FunFam" id="3.40.50.1970:FF:000001">
    <property type="entry name" value="3-dehydroquinate synthase"/>
    <property type="match status" value="1"/>
</dbReference>
<dbReference type="GO" id="GO:0005737">
    <property type="term" value="C:cytoplasm"/>
    <property type="evidence" value="ECO:0007669"/>
    <property type="project" value="UniProtKB-SubCell"/>
</dbReference>
<feature type="domain" description="3-dehydroquinate synthase C-terminal" evidence="20">
    <location>
        <begin position="191"/>
        <end position="341"/>
    </location>
</feature>
<keyword evidence="12" id="KW-0547">Nucleotide-binding</keyword>
<dbReference type="GO" id="GO:0009073">
    <property type="term" value="P:aromatic amino acid family biosynthetic process"/>
    <property type="evidence" value="ECO:0007669"/>
    <property type="project" value="UniProtKB-KW"/>
</dbReference>
<dbReference type="InterPro" id="IPR050071">
    <property type="entry name" value="Dehydroquinate_synthase"/>
</dbReference>
<dbReference type="EC" id="4.2.3.4" evidence="7"/>
<dbReference type="Gene3D" id="1.20.1090.10">
    <property type="entry name" value="Dehydroquinate synthase-like - alpha domain"/>
    <property type="match status" value="1"/>
</dbReference>